<keyword evidence="2" id="KW-1185">Reference proteome</keyword>
<evidence type="ECO:0000313" key="1">
    <source>
        <dbReference type="EMBL" id="GIJ47693.1"/>
    </source>
</evidence>
<sequence length="226" mass="24173">MVIVKRDAVDHAHLLSVADLGYWDALDRAVGFVAPALWHGFDGGGDSTWTGGDPWRRRRHLRREEPARELCAAVCAGVAAGRDGDLRIWCLFAADAVRRFEGLHPGAYALGPHRLGAVSRAEPSPGVRPAPANERTAAPGRHVATVLGVHRVASRTLAGREPIGWLLYRLLTADPRVTPLVLGAPPAPPGPGSYDPVAELTAAAERLRDVPVTELAVDRPPNGWST</sequence>
<dbReference type="AlphaFoldDB" id="A0A8J3YPZ6"/>
<comment type="caution">
    <text evidence="1">The sequence shown here is derived from an EMBL/GenBank/DDBJ whole genome shotgun (WGS) entry which is preliminary data.</text>
</comment>
<name>A0A8J3YPZ6_9ACTN</name>
<dbReference type="EMBL" id="BOPF01000016">
    <property type="protein sequence ID" value="GIJ47693.1"/>
    <property type="molecule type" value="Genomic_DNA"/>
</dbReference>
<gene>
    <name evidence="1" type="ORF">Val02_45790</name>
</gene>
<accession>A0A8J3YPZ6</accession>
<proteinExistence type="predicted"/>
<organism evidence="1 2">
    <name type="scientific">Virgisporangium aliadipatigenens</name>
    <dbReference type="NCBI Taxonomy" id="741659"/>
    <lineage>
        <taxon>Bacteria</taxon>
        <taxon>Bacillati</taxon>
        <taxon>Actinomycetota</taxon>
        <taxon>Actinomycetes</taxon>
        <taxon>Micromonosporales</taxon>
        <taxon>Micromonosporaceae</taxon>
        <taxon>Virgisporangium</taxon>
    </lineage>
</organism>
<reference evidence="1" key="1">
    <citation type="submission" date="2021-01" db="EMBL/GenBank/DDBJ databases">
        <title>Whole genome shotgun sequence of Virgisporangium aliadipatigenens NBRC 105644.</title>
        <authorList>
            <person name="Komaki H."/>
            <person name="Tamura T."/>
        </authorList>
    </citation>
    <scope>NUCLEOTIDE SEQUENCE</scope>
    <source>
        <strain evidence="1">NBRC 105644</strain>
    </source>
</reference>
<evidence type="ECO:0000313" key="2">
    <source>
        <dbReference type="Proteomes" id="UP000619260"/>
    </source>
</evidence>
<protein>
    <submittedName>
        <fullName evidence="1">Uncharacterized protein</fullName>
    </submittedName>
</protein>
<dbReference type="Proteomes" id="UP000619260">
    <property type="component" value="Unassembled WGS sequence"/>
</dbReference>